<sequence length="112" mass="12259">MEGDGIVPMHMSESAPCVLGSENNGEHAGRHGSVSADPNEQSHLLSAASQDRITRADARPRRLNGPERLVARHTNLKYDFSEPRMSEVFASPRRVVATSKSAYNLGMDRGKE</sequence>
<dbReference type="Proteomes" id="UP000324585">
    <property type="component" value="Unassembled WGS sequence"/>
</dbReference>
<evidence type="ECO:0000256" key="1">
    <source>
        <dbReference type="SAM" id="MobiDB-lite"/>
    </source>
</evidence>
<feature type="region of interest" description="Disordered" evidence="1">
    <location>
        <begin position="1"/>
        <end position="42"/>
    </location>
</feature>
<evidence type="ECO:0000313" key="3">
    <source>
        <dbReference type="Proteomes" id="UP000324585"/>
    </source>
</evidence>
<evidence type="ECO:0000313" key="2">
    <source>
        <dbReference type="EMBL" id="KAA8494211.1"/>
    </source>
</evidence>
<dbReference type="AlphaFoldDB" id="A0A5J4YRT7"/>
<accession>A0A5J4YRT7</accession>
<comment type="caution">
    <text evidence="2">The sequence shown here is derived from an EMBL/GenBank/DDBJ whole genome shotgun (WGS) entry which is preliminary data.</text>
</comment>
<proteinExistence type="predicted"/>
<reference evidence="3" key="1">
    <citation type="journal article" date="2019" name="Nat. Commun.">
        <title>Expansion of phycobilisome linker gene families in mesophilic red algae.</title>
        <authorList>
            <person name="Lee J."/>
            <person name="Kim D."/>
            <person name="Bhattacharya D."/>
            <person name="Yoon H.S."/>
        </authorList>
    </citation>
    <scope>NUCLEOTIDE SEQUENCE [LARGE SCALE GENOMIC DNA]</scope>
    <source>
        <strain evidence="3">CCMP 1328</strain>
    </source>
</reference>
<gene>
    <name evidence="2" type="ORF">FVE85_4186</name>
</gene>
<organism evidence="2 3">
    <name type="scientific">Porphyridium purpureum</name>
    <name type="common">Red alga</name>
    <name type="synonym">Porphyridium cruentum</name>
    <dbReference type="NCBI Taxonomy" id="35688"/>
    <lineage>
        <taxon>Eukaryota</taxon>
        <taxon>Rhodophyta</taxon>
        <taxon>Bangiophyceae</taxon>
        <taxon>Porphyridiales</taxon>
        <taxon>Porphyridiaceae</taxon>
        <taxon>Porphyridium</taxon>
    </lineage>
</organism>
<name>A0A5J4YRT7_PORPP</name>
<dbReference type="EMBL" id="VRMN01000005">
    <property type="protein sequence ID" value="KAA8494211.1"/>
    <property type="molecule type" value="Genomic_DNA"/>
</dbReference>
<keyword evidence="3" id="KW-1185">Reference proteome</keyword>
<protein>
    <submittedName>
        <fullName evidence="2">Uncharacterized protein</fullName>
    </submittedName>
</protein>